<feature type="domain" description="C2H2-type" evidence="10">
    <location>
        <begin position="204"/>
        <end position="233"/>
    </location>
</feature>
<organism evidence="11 12">
    <name type="scientific">Athelia psychrophila</name>
    <dbReference type="NCBI Taxonomy" id="1759441"/>
    <lineage>
        <taxon>Eukaryota</taxon>
        <taxon>Fungi</taxon>
        <taxon>Dikarya</taxon>
        <taxon>Basidiomycota</taxon>
        <taxon>Agaricomycotina</taxon>
        <taxon>Agaricomycetes</taxon>
        <taxon>Agaricomycetidae</taxon>
        <taxon>Atheliales</taxon>
        <taxon>Atheliaceae</taxon>
        <taxon>Athelia</taxon>
    </lineage>
</organism>
<dbReference type="STRING" id="436010.A0A166X2M1"/>
<name>A0A166X2M1_9AGAM</name>
<reference evidence="11 12" key="1">
    <citation type="journal article" date="2016" name="Mol. Biol. Evol.">
        <title>Comparative Genomics of Early-Diverging Mushroom-Forming Fungi Provides Insights into the Origins of Lignocellulose Decay Capabilities.</title>
        <authorList>
            <person name="Nagy L.G."/>
            <person name="Riley R."/>
            <person name="Tritt A."/>
            <person name="Adam C."/>
            <person name="Daum C."/>
            <person name="Floudas D."/>
            <person name="Sun H."/>
            <person name="Yadav J.S."/>
            <person name="Pangilinan J."/>
            <person name="Larsson K.H."/>
            <person name="Matsuura K."/>
            <person name="Barry K."/>
            <person name="Labutti K."/>
            <person name="Kuo R."/>
            <person name="Ohm R.A."/>
            <person name="Bhattacharya S.S."/>
            <person name="Shirouzu T."/>
            <person name="Yoshinaga Y."/>
            <person name="Martin F.M."/>
            <person name="Grigoriev I.V."/>
            <person name="Hibbett D.S."/>
        </authorList>
    </citation>
    <scope>NUCLEOTIDE SEQUENCE [LARGE SCALE GENOMIC DNA]</scope>
    <source>
        <strain evidence="11 12">CBS 109695</strain>
    </source>
</reference>
<evidence type="ECO:0000259" key="10">
    <source>
        <dbReference type="PROSITE" id="PS50157"/>
    </source>
</evidence>
<evidence type="ECO:0000313" key="12">
    <source>
        <dbReference type="Proteomes" id="UP000076532"/>
    </source>
</evidence>
<keyword evidence="6" id="KW-0804">Transcription</keyword>
<dbReference type="Gene3D" id="3.30.160.60">
    <property type="entry name" value="Classic Zinc Finger"/>
    <property type="match status" value="3"/>
</dbReference>
<evidence type="ECO:0000256" key="5">
    <source>
        <dbReference type="ARBA" id="ARBA00023015"/>
    </source>
</evidence>
<dbReference type="PANTHER" id="PTHR14003:SF23">
    <property type="entry name" value="ZINC FINGER PROTEIN 143"/>
    <property type="match status" value="1"/>
</dbReference>
<feature type="compositionally biased region" description="Low complexity" evidence="9">
    <location>
        <begin position="146"/>
        <end position="164"/>
    </location>
</feature>
<dbReference type="SUPFAM" id="SSF57667">
    <property type="entry name" value="beta-beta-alpha zinc fingers"/>
    <property type="match status" value="1"/>
</dbReference>
<keyword evidence="7" id="KW-0539">Nucleus</keyword>
<dbReference type="FunFam" id="3.30.160.60:FF:000032">
    <property type="entry name" value="Krueppel-like factor 4"/>
    <property type="match status" value="1"/>
</dbReference>
<dbReference type="Pfam" id="PF00096">
    <property type="entry name" value="zf-C2H2"/>
    <property type="match status" value="2"/>
</dbReference>
<feature type="region of interest" description="Disordered" evidence="9">
    <location>
        <begin position="143"/>
        <end position="171"/>
    </location>
</feature>
<dbReference type="PROSITE" id="PS50157">
    <property type="entry name" value="ZINC_FINGER_C2H2_2"/>
    <property type="match status" value="3"/>
</dbReference>
<dbReference type="GO" id="GO:0000785">
    <property type="term" value="C:chromatin"/>
    <property type="evidence" value="ECO:0007669"/>
    <property type="project" value="TreeGrafter"/>
</dbReference>
<dbReference type="InterPro" id="IPR013087">
    <property type="entry name" value="Znf_C2H2_type"/>
</dbReference>
<evidence type="ECO:0000256" key="6">
    <source>
        <dbReference type="ARBA" id="ARBA00023163"/>
    </source>
</evidence>
<dbReference type="EMBL" id="KV417480">
    <property type="protein sequence ID" value="KZP34362.1"/>
    <property type="molecule type" value="Genomic_DNA"/>
</dbReference>
<proteinExistence type="predicted"/>
<feature type="region of interest" description="Disordered" evidence="9">
    <location>
        <begin position="304"/>
        <end position="348"/>
    </location>
</feature>
<dbReference type="AlphaFoldDB" id="A0A166X2M1"/>
<keyword evidence="5" id="KW-0805">Transcription regulation</keyword>
<protein>
    <recommendedName>
        <fullName evidence="10">C2H2-type domain-containing protein</fullName>
    </recommendedName>
</protein>
<keyword evidence="2" id="KW-0677">Repeat</keyword>
<evidence type="ECO:0000256" key="7">
    <source>
        <dbReference type="ARBA" id="ARBA00023242"/>
    </source>
</evidence>
<keyword evidence="4" id="KW-0862">Zinc</keyword>
<dbReference type="GO" id="GO:0000981">
    <property type="term" value="F:DNA-binding transcription factor activity, RNA polymerase II-specific"/>
    <property type="evidence" value="ECO:0007669"/>
    <property type="project" value="TreeGrafter"/>
</dbReference>
<dbReference type="GO" id="GO:0000978">
    <property type="term" value="F:RNA polymerase II cis-regulatory region sequence-specific DNA binding"/>
    <property type="evidence" value="ECO:0007669"/>
    <property type="project" value="TreeGrafter"/>
</dbReference>
<evidence type="ECO:0000256" key="1">
    <source>
        <dbReference type="ARBA" id="ARBA00022723"/>
    </source>
</evidence>
<keyword evidence="3 8" id="KW-0863">Zinc-finger</keyword>
<dbReference type="OrthoDB" id="4748970at2759"/>
<feature type="domain" description="C2H2-type" evidence="10">
    <location>
        <begin position="265"/>
        <end position="292"/>
    </location>
</feature>
<evidence type="ECO:0000256" key="3">
    <source>
        <dbReference type="ARBA" id="ARBA00022771"/>
    </source>
</evidence>
<dbReference type="InterPro" id="IPR036236">
    <property type="entry name" value="Znf_C2H2_sf"/>
</dbReference>
<accession>A0A166X2M1</accession>
<dbReference type="PROSITE" id="PS00028">
    <property type="entry name" value="ZINC_FINGER_C2H2_1"/>
    <property type="match status" value="2"/>
</dbReference>
<evidence type="ECO:0000256" key="4">
    <source>
        <dbReference type="ARBA" id="ARBA00022833"/>
    </source>
</evidence>
<dbReference type="Proteomes" id="UP000076532">
    <property type="component" value="Unassembled WGS sequence"/>
</dbReference>
<evidence type="ECO:0000313" key="11">
    <source>
        <dbReference type="EMBL" id="KZP34362.1"/>
    </source>
</evidence>
<sequence length="348" mass="37897">MNDTARVWTPAMVLQHPPTLDHESHTQNQPYAQHHHTHPDPNRVYHQQQQQDQLQYNMNRPPQFDLNAHNAPLSYPPPPPPGGARGSSAYGQAPQGAPYPPLQQPEASPNAIPGPARRRDGRSSPKPESFYAPNAAELYSHAQMISSQQQSPSPGPDGSNSSANGRDHYPVTRLPPILQVEKQQVTTTATQAASASRRRNEAHFSCPVPGCGSTFTRRFNLRGHLRSHTEERPYVCDVKDCGKGFARQHDCKRHQALHSAKSQANLCPGCKKTFSRLDALNRHLRSEGGSECRVIAEAKAAEAISAGTAPAPSSNGKKRKADPADDPAEWNGGGEDGPGAASRVKHEH</sequence>
<feature type="domain" description="C2H2-type" evidence="10">
    <location>
        <begin position="234"/>
        <end position="263"/>
    </location>
</feature>
<keyword evidence="1" id="KW-0479">Metal-binding</keyword>
<feature type="region of interest" description="Disordered" evidence="9">
    <location>
        <begin position="17"/>
        <end position="130"/>
    </location>
</feature>
<dbReference type="PANTHER" id="PTHR14003">
    <property type="entry name" value="TRANSCRIPTIONAL REPRESSOR PROTEIN YY"/>
    <property type="match status" value="1"/>
</dbReference>
<dbReference type="SMART" id="SM00355">
    <property type="entry name" value="ZnF_C2H2"/>
    <property type="match status" value="3"/>
</dbReference>
<dbReference type="GO" id="GO:0005667">
    <property type="term" value="C:transcription regulator complex"/>
    <property type="evidence" value="ECO:0007669"/>
    <property type="project" value="TreeGrafter"/>
</dbReference>
<evidence type="ECO:0000256" key="2">
    <source>
        <dbReference type="ARBA" id="ARBA00022737"/>
    </source>
</evidence>
<keyword evidence="12" id="KW-1185">Reference proteome</keyword>
<dbReference type="GO" id="GO:0008270">
    <property type="term" value="F:zinc ion binding"/>
    <property type="evidence" value="ECO:0007669"/>
    <property type="project" value="UniProtKB-KW"/>
</dbReference>
<evidence type="ECO:0000256" key="8">
    <source>
        <dbReference type="PROSITE-ProRule" id="PRU00042"/>
    </source>
</evidence>
<evidence type="ECO:0000256" key="9">
    <source>
        <dbReference type="SAM" id="MobiDB-lite"/>
    </source>
</evidence>
<dbReference type="GO" id="GO:0031519">
    <property type="term" value="C:PcG protein complex"/>
    <property type="evidence" value="ECO:0007669"/>
    <property type="project" value="TreeGrafter"/>
</dbReference>
<gene>
    <name evidence="11" type="ORF">FIBSPDRAFT_846468</name>
</gene>